<accession>A0A7S1Y307</accession>
<reference evidence="2" key="1">
    <citation type="submission" date="2021-01" db="EMBL/GenBank/DDBJ databases">
        <authorList>
            <person name="Corre E."/>
            <person name="Pelletier E."/>
            <person name="Niang G."/>
            <person name="Scheremetjew M."/>
            <person name="Finn R."/>
            <person name="Kale V."/>
            <person name="Holt S."/>
            <person name="Cochrane G."/>
            <person name="Meng A."/>
            <person name="Brown T."/>
            <person name="Cohen L."/>
        </authorList>
    </citation>
    <scope>NUCLEOTIDE SEQUENCE</scope>
    <source>
        <strain evidence="2">CCMP 410</strain>
    </source>
</reference>
<organism evidence="2">
    <name type="scientific">Grammatophora oceanica</name>
    <dbReference type="NCBI Taxonomy" id="210454"/>
    <lineage>
        <taxon>Eukaryota</taxon>
        <taxon>Sar</taxon>
        <taxon>Stramenopiles</taxon>
        <taxon>Ochrophyta</taxon>
        <taxon>Bacillariophyta</taxon>
        <taxon>Fragilariophyceae</taxon>
        <taxon>Fragilariophycidae</taxon>
        <taxon>Rhabdonematales</taxon>
        <taxon>Grammatophoraceae</taxon>
        <taxon>Grammatophora</taxon>
    </lineage>
</organism>
<proteinExistence type="predicted"/>
<keyword evidence="1" id="KW-0732">Signal</keyword>
<feature type="chain" id="PRO_5030940887" description="Pherophorin domain-containing protein" evidence="1">
    <location>
        <begin position="21"/>
        <end position="208"/>
    </location>
</feature>
<dbReference type="AlphaFoldDB" id="A0A7S1Y307"/>
<dbReference type="EMBL" id="HBGK01011041">
    <property type="protein sequence ID" value="CAD9276842.1"/>
    <property type="molecule type" value="Transcribed_RNA"/>
</dbReference>
<evidence type="ECO:0000313" key="2">
    <source>
        <dbReference type="EMBL" id="CAD9276842.1"/>
    </source>
</evidence>
<evidence type="ECO:0000256" key="1">
    <source>
        <dbReference type="SAM" id="SignalP"/>
    </source>
</evidence>
<feature type="signal peptide" evidence="1">
    <location>
        <begin position="1"/>
        <end position="20"/>
    </location>
</feature>
<evidence type="ECO:0008006" key="3">
    <source>
        <dbReference type="Google" id="ProtNLM"/>
    </source>
</evidence>
<sequence length="208" mass="22801">MRAISFTLLLVYLKLFVTDARLSVSSLHQHLLKNSTPCEVLQPLPEECICSEPRPLGVVVQCLKTFNGTYFNDTIGIKMDLDPCDPSGSSMSLDITEKNHNISFPIEQIKANDEKNYPIPGLSIAVPGVTALGVDVAVLVSGNPDELTLQVGLNACASVHTKEICASSIPGLDLVLPWWMLKGTYSFGNVCNSSRFDEPRVYTEIMRE</sequence>
<gene>
    <name evidence="2" type="ORF">GOCE00092_LOCUS5751</name>
</gene>
<protein>
    <recommendedName>
        <fullName evidence="3">Pherophorin domain-containing protein</fullName>
    </recommendedName>
</protein>
<name>A0A7S1Y307_9STRA</name>